<dbReference type="InterPro" id="IPR020123">
    <property type="entry name" value="DUF5475"/>
</dbReference>
<dbReference type="Proteomes" id="UP001264959">
    <property type="component" value="Segment"/>
</dbReference>
<evidence type="ECO:0000313" key="2">
    <source>
        <dbReference type="Proteomes" id="UP001264959"/>
    </source>
</evidence>
<protein>
    <submittedName>
        <fullName evidence="1">Uncharacterized protein</fullName>
    </submittedName>
</protein>
<name>A0A9E8BWE3_9ABAC</name>
<reference evidence="1" key="1">
    <citation type="journal article" date="2022" name="Viruses">
        <title>The Parapoynx stagnalis Nucleopolyhedrovirus (PastNPV), a Divergent Member of the Alphabaculovirus Group I Clade, Encodes a Homolog of Ran GTPase.</title>
        <authorList>
            <person name="Harrison R.L."/>
            <person name="Rowley D.L."/>
        </authorList>
    </citation>
    <scope>NUCLEOTIDE SEQUENCE</scope>
    <source>
        <strain evidence="1">BCIPV-473</strain>
    </source>
</reference>
<dbReference type="Pfam" id="PF17569">
    <property type="entry name" value="DUF5475"/>
    <property type="match status" value="1"/>
</dbReference>
<organism evidence="1 2">
    <name type="scientific">Parapoynx stagnalis nucleopolyhedrovirus</name>
    <dbReference type="NCBI Taxonomy" id="2993413"/>
    <lineage>
        <taxon>Viruses</taxon>
        <taxon>Viruses incertae sedis</taxon>
        <taxon>Naldaviricetes</taxon>
        <taxon>Lefavirales</taxon>
        <taxon>Baculoviridae</taxon>
        <taxon>Alphabaculovirus</taxon>
        <taxon>Alphabaculovirus pastagnalis</taxon>
    </lineage>
</organism>
<dbReference type="EMBL" id="ON704650">
    <property type="protein sequence ID" value="UZE89714.1"/>
    <property type="molecule type" value="Genomic_DNA"/>
</dbReference>
<sequence length="84" mass="9738">MSIDNANEAWELAKNFTKLGYLYRANTCLDIAIENLINLSDKTNIKKVLILLTKKIKLCQRAKQDVTTKIAQRKLIKIYLYSTF</sequence>
<proteinExistence type="predicted"/>
<evidence type="ECO:0000313" key="1">
    <source>
        <dbReference type="EMBL" id="UZE89714.1"/>
    </source>
</evidence>
<accession>A0A9E8BWE3</accession>
<keyword evidence="2" id="KW-1185">Reference proteome</keyword>